<feature type="non-terminal residue" evidence="1">
    <location>
        <position position="1"/>
    </location>
</feature>
<protein>
    <submittedName>
        <fullName evidence="1">Uncharacterized protein</fullName>
    </submittedName>
</protein>
<dbReference type="Proteomes" id="UP001221757">
    <property type="component" value="Unassembled WGS sequence"/>
</dbReference>
<name>A0AAD7AWF1_MYCRO</name>
<evidence type="ECO:0000313" key="2">
    <source>
        <dbReference type="Proteomes" id="UP001221757"/>
    </source>
</evidence>
<gene>
    <name evidence="1" type="ORF">B0H17DRAFT_858126</name>
</gene>
<proteinExistence type="predicted"/>
<accession>A0AAD7AWF1</accession>
<organism evidence="1 2">
    <name type="scientific">Mycena rosella</name>
    <name type="common">Pink bonnet</name>
    <name type="synonym">Agaricus rosellus</name>
    <dbReference type="NCBI Taxonomy" id="1033263"/>
    <lineage>
        <taxon>Eukaryota</taxon>
        <taxon>Fungi</taxon>
        <taxon>Dikarya</taxon>
        <taxon>Basidiomycota</taxon>
        <taxon>Agaricomycotina</taxon>
        <taxon>Agaricomycetes</taxon>
        <taxon>Agaricomycetidae</taxon>
        <taxon>Agaricales</taxon>
        <taxon>Marasmiineae</taxon>
        <taxon>Mycenaceae</taxon>
        <taxon>Mycena</taxon>
    </lineage>
</organism>
<feature type="non-terminal residue" evidence="1">
    <location>
        <position position="77"/>
    </location>
</feature>
<sequence>KNLRDTLGDQATLTELCAMILYQQIISHAYLRQVHGPGTENTNLLDLGPLHKAVHYHIEHIPANPDIIFGGDLTYET</sequence>
<keyword evidence="2" id="KW-1185">Reference proteome</keyword>
<evidence type="ECO:0000313" key="1">
    <source>
        <dbReference type="EMBL" id="KAJ7601444.1"/>
    </source>
</evidence>
<dbReference type="AlphaFoldDB" id="A0AAD7AWF1"/>
<comment type="caution">
    <text evidence="1">The sequence shown here is derived from an EMBL/GenBank/DDBJ whole genome shotgun (WGS) entry which is preliminary data.</text>
</comment>
<reference evidence="1" key="1">
    <citation type="submission" date="2023-03" db="EMBL/GenBank/DDBJ databases">
        <title>Massive genome expansion in bonnet fungi (Mycena s.s.) driven by repeated elements and novel gene families across ecological guilds.</title>
        <authorList>
            <consortium name="Lawrence Berkeley National Laboratory"/>
            <person name="Harder C.B."/>
            <person name="Miyauchi S."/>
            <person name="Viragh M."/>
            <person name="Kuo A."/>
            <person name="Thoen E."/>
            <person name="Andreopoulos B."/>
            <person name="Lu D."/>
            <person name="Skrede I."/>
            <person name="Drula E."/>
            <person name="Henrissat B."/>
            <person name="Morin E."/>
            <person name="Kohler A."/>
            <person name="Barry K."/>
            <person name="LaButti K."/>
            <person name="Morin E."/>
            <person name="Salamov A."/>
            <person name="Lipzen A."/>
            <person name="Mereny Z."/>
            <person name="Hegedus B."/>
            <person name="Baldrian P."/>
            <person name="Stursova M."/>
            <person name="Weitz H."/>
            <person name="Taylor A."/>
            <person name="Grigoriev I.V."/>
            <person name="Nagy L.G."/>
            <person name="Martin F."/>
            <person name="Kauserud H."/>
        </authorList>
    </citation>
    <scope>NUCLEOTIDE SEQUENCE</scope>
    <source>
        <strain evidence="1">CBHHK067</strain>
    </source>
</reference>
<dbReference type="EMBL" id="JARKIE010001573">
    <property type="protein sequence ID" value="KAJ7601444.1"/>
    <property type="molecule type" value="Genomic_DNA"/>
</dbReference>